<evidence type="ECO:0000256" key="5">
    <source>
        <dbReference type="SAM" id="Phobius"/>
    </source>
</evidence>
<dbReference type="PANTHER" id="PTHR37422:SF13">
    <property type="entry name" value="LIPOPOLYSACCHARIDE BIOSYNTHESIS PROTEIN PA4999-RELATED"/>
    <property type="match status" value="1"/>
</dbReference>
<dbReference type="PANTHER" id="PTHR37422">
    <property type="entry name" value="TEICHURONIC ACID BIOSYNTHESIS PROTEIN TUAE"/>
    <property type="match status" value="1"/>
</dbReference>
<accession>A0ABR6EXB1</accession>
<comment type="caution">
    <text evidence="7">The sequence shown here is derived from an EMBL/GenBank/DDBJ whole genome shotgun (WGS) entry which is preliminary data.</text>
</comment>
<feature type="domain" description="O-antigen ligase-related" evidence="6">
    <location>
        <begin position="206"/>
        <end position="363"/>
    </location>
</feature>
<name>A0ABR6EXB1_9SPHI</name>
<keyword evidence="8" id="KW-1185">Reference proteome</keyword>
<feature type="transmembrane region" description="Helical" evidence="5">
    <location>
        <begin position="245"/>
        <end position="265"/>
    </location>
</feature>
<keyword evidence="3 5" id="KW-1133">Transmembrane helix</keyword>
<evidence type="ECO:0000256" key="4">
    <source>
        <dbReference type="ARBA" id="ARBA00023136"/>
    </source>
</evidence>
<dbReference type="InterPro" id="IPR051533">
    <property type="entry name" value="WaaL-like"/>
</dbReference>
<dbReference type="Pfam" id="PF04932">
    <property type="entry name" value="Wzy_C"/>
    <property type="match status" value="1"/>
</dbReference>
<dbReference type="InterPro" id="IPR007016">
    <property type="entry name" value="O-antigen_ligase-rel_domated"/>
</dbReference>
<dbReference type="Proteomes" id="UP000636110">
    <property type="component" value="Unassembled WGS sequence"/>
</dbReference>
<feature type="transmembrane region" description="Helical" evidence="5">
    <location>
        <begin position="175"/>
        <end position="194"/>
    </location>
</feature>
<sequence>MFFIIMIIGIILYLQGKKYFGLLIFLFLLTDGFQFVPEPLMLFGFNLYGKDYALIFTLAILMSYLIAGKVRFPVKSIVFVALLCFLIYLVFAAYIDLAYYNPSFSGFMLMFRVNLFLLTYFWLDKIDKKLFERLFKTIFIITVIQSILCLIQIPTGLRLLTGGGITAFDELGIPWVRYTNLPYFLMPCLFILLMNKTLVIHYKGGIIVLFLITILFTLTRTLILGLILTMGFAVLSGLFNQQKKVIFWFVFMFILTLPIIGARLLSSTDDINAAVSDKSVEQGSNMTFAYRIFHVTERYLYVSKDPKHEFFGIGFIHERDFPKDTFLLGHRNEKYEATQLEQDDVSWSNLFLRYGIFGTVLYMFIFVAFVVAFFKQKTNGINAAAIMFMIMTLILSFASGKFSQADYFLVPMFFFFYIRKSRQDAETKESNVLLSTSDVHKNS</sequence>
<proteinExistence type="predicted"/>
<feature type="transmembrane region" description="Helical" evidence="5">
    <location>
        <begin position="103"/>
        <end position="123"/>
    </location>
</feature>
<evidence type="ECO:0000256" key="1">
    <source>
        <dbReference type="ARBA" id="ARBA00004141"/>
    </source>
</evidence>
<feature type="transmembrane region" description="Helical" evidence="5">
    <location>
        <begin position="206"/>
        <end position="239"/>
    </location>
</feature>
<organism evidence="7 8">
    <name type="scientific">Pedobacter gandavensis</name>
    <dbReference type="NCBI Taxonomy" id="2679963"/>
    <lineage>
        <taxon>Bacteria</taxon>
        <taxon>Pseudomonadati</taxon>
        <taxon>Bacteroidota</taxon>
        <taxon>Sphingobacteriia</taxon>
        <taxon>Sphingobacteriales</taxon>
        <taxon>Sphingobacteriaceae</taxon>
        <taxon>Pedobacter</taxon>
    </lineage>
</organism>
<comment type="subcellular location">
    <subcellularLocation>
        <location evidence="1">Membrane</location>
        <topology evidence="1">Multi-pass membrane protein</topology>
    </subcellularLocation>
</comment>
<evidence type="ECO:0000313" key="7">
    <source>
        <dbReference type="EMBL" id="MBB2149899.1"/>
    </source>
</evidence>
<keyword evidence="2 5" id="KW-0812">Transmembrane</keyword>
<keyword evidence="4 5" id="KW-0472">Membrane</keyword>
<gene>
    <name evidence="7" type="ORF">GM920_13435</name>
</gene>
<evidence type="ECO:0000256" key="2">
    <source>
        <dbReference type="ARBA" id="ARBA00022692"/>
    </source>
</evidence>
<feature type="transmembrane region" description="Helical" evidence="5">
    <location>
        <begin position="77"/>
        <end position="97"/>
    </location>
</feature>
<feature type="transmembrane region" description="Helical" evidence="5">
    <location>
        <begin position="135"/>
        <end position="155"/>
    </location>
</feature>
<evidence type="ECO:0000256" key="3">
    <source>
        <dbReference type="ARBA" id="ARBA00022989"/>
    </source>
</evidence>
<evidence type="ECO:0000259" key="6">
    <source>
        <dbReference type="Pfam" id="PF04932"/>
    </source>
</evidence>
<feature type="transmembrane region" description="Helical" evidence="5">
    <location>
        <begin position="380"/>
        <end position="398"/>
    </location>
</feature>
<protein>
    <recommendedName>
        <fullName evidence="6">O-antigen ligase-related domain-containing protein</fullName>
    </recommendedName>
</protein>
<reference evidence="7 8" key="1">
    <citation type="submission" date="2019-11" db="EMBL/GenBank/DDBJ databases">
        <title>Description of Pedobacter sp. LMG 31462T.</title>
        <authorList>
            <person name="Carlier A."/>
            <person name="Qi S."/>
            <person name="Vandamme P."/>
        </authorList>
    </citation>
    <scope>NUCLEOTIDE SEQUENCE [LARGE SCALE GENOMIC DNA]</scope>
    <source>
        <strain evidence="7 8">LMG 31462</strain>
    </source>
</reference>
<feature type="transmembrane region" description="Helical" evidence="5">
    <location>
        <begin position="351"/>
        <end position="374"/>
    </location>
</feature>
<evidence type="ECO:0000313" key="8">
    <source>
        <dbReference type="Proteomes" id="UP000636110"/>
    </source>
</evidence>
<feature type="transmembrane region" description="Helical" evidence="5">
    <location>
        <begin position="52"/>
        <end position="70"/>
    </location>
</feature>
<dbReference type="EMBL" id="WNXC01000004">
    <property type="protein sequence ID" value="MBB2149899.1"/>
    <property type="molecule type" value="Genomic_DNA"/>
</dbReference>